<protein>
    <submittedName>
        <fullName evidence="2">AAA family ATPase</fullName>
    </submittedName>
</protein>
<dbReference type="Pfam" id="PF09820">
    <property type="entry name" value="AAA-ATPase_like"/>
    <property type="match status" value="1"/>
</dbReference>
<evidence type="ECO:0000313" key="3">
    <source>
        <dbReference type="Proteomes" id="UP001652431"/>
    </source>
</evidence>
<dbReference type="InterPro" id="IPR018631">
    <property type="entry name" value="AAA-ATPase-like_dom"/>
</dbReference>
<evidence type="ECO:0000313" key="2">
    <source>
        <dbReference type="EMBL" id="MCU6687235.1"/>
    </source>
</evidence>
<proteinExistence type="predicted"/>
<organism evidence="2 3">
    <name type="scientific">Dorea acetigenes</name>
    <dbReference type="NCBI Taxonomy" id="2981787"/>
    <lineage>
        <taxon>Bacteria</taxon>
        <taxon>Bacillati</taxon>
        <taxon>Bacillota</taxon>
        <taxon>Clostridia</taxon>
        <taxon>Lachnospirales</taxon>
        <taxon>Lachnospiraceae</taxon>
        <taxon>Dorea</taxon>
    </lineage>
</organism>
<keyword evidence="3" id="KW-1185">Reference proteome</keyword>
<reference evidence="2 3" key="1">
    <citation type="journal article" date="2021" name="ISME Commun">
        <title>Automated analysis of genomic sequences facilitates high-throughput and comprehensive description of bacteria.</title>
        <authorList>
            <person name="Hitch T.C.A."/>
        </authorList>
    </citation>
    <scope>NUCLEOTIDE SEQUENCE [LARGE SCALE GENOMIC DNA]</scope>
    <source>
        <strain evidence="2 3">Sanger_03</strain>
    </source>
</reference>
<evidence type="ECO:0000259" key="1">
    <source>
        <dbReference type="Pfam" id="PF09820"/>
    </source>
</evidence>
<feature type="domain" description="AAA-ATPase-like" evidence="1">
    <location>
        <begin position="8"/>
        <end position="33"/>
    </location>
</feature>
<accession>A0ABT2RP99</accession>
<name>A0ABT2RP99_9FIRM</name>
<gene>
    <name evidence="2" type="ORF">OCV99_11915</name>
</gene>
<dbReference type="Proteomes" id="UP001652431">
    <property type="component" value="Unassembled WGS sequence"/>
</dbReference>
<comment type="caution">
    <text evidence="2">The sequence shown here is derived from an EMBL/GenBank/DDBJ whole genome shotgun (WGS) entry which is preliminary data.</text>
</comment>
<dbReference type="EMBL" id="JAOQJU010000015">
    <property type="protein sequence ID" value="MCU6687235.1"/>
    <property type="molecule type" value="Genomic_DNA"/>
</dbReference>
<sequence length="38" mass="4651">MEKQKMLPIGVENFAEIRRMGFYYVDKTNMINEDNYFD</sequence>